<dbReference type="EMBL" id="GGFL01008747">
    <property type="protein sequence ID" value="MBW72925.1"/>
    <property type="molecule type" value="Transcribed_RNA"/>
</dbReference>
<evidence type="ECO:0000256" key="1">
    <source>
        <dbReference type="SAM" id="Phobius"/>
    </source>
</evidence>
<keyword evidence="1" id="KW-1133">Transmembrane helix</keyword>
<keyword evidence="1" id="KW-0812">Transmembrane</keyword>
<proteinExistence type="predicted"/>
<feature type="transmembrane region" description="Helical" evidence="1">
    <location>
        <begin position="43"/>
        <end position="65"/>
    </location>
</feature>
<name>A0A2M4D5U1_ANODA</name>
<accession>A0A2M4D5U1</accession>
<reference evidence="2" key="1">
    <citation type="submission" date="2018-01" db="EMBL/GenBank/DDBJ databases">
        <title>An insight into the sialome of Amazonian anophelines.</title>
        <authorList>
            <person name="Ribeiro J.M."/>
            <person name="Scarpassa V."/>
            <person name="Calvo E."/>
        </authorList>
    </citation>
    <scope>NUCLEOTIDE SEQUENCE</scope>
</reference>
<sequence>MFFFLFFIYSLLQSRMRVSIFLLSCLSDLPVRAQSPPAAPSFWISLFHLCFFFPEIFPSILAIFLKFQFLYLSFELFTILPNLVHRFLILQTFFCQ</sequence>
<evidence type="ECO:0000313" key="2">
    <source>
        <dbReference type="EMBL" id="MBW72925.1"/>
    </source>
</evidence>
<dbReference type="AlphaFoldDB" id="A0A2M4D5U1"/>
<organism evidence="2">
    <name type="scientific">Anopheles darlingi</name>
    <name type="common">Mosquito</name>
    <dbReference type="NCBI Taxonomy" id="43151"/>
    <lineage>
        <taxon>Eukaryota</taxon>
        <taxon>Metazoa</taxon>
        <taxon>Ecdysozoa</taxon>
        <taxon>Arthropoda</taxon>
        <taxon>Hexapoda</taxon>
        <taxon>Insecta</taxon>
        <taxon>Pterygota</taxon>
        <taxon>Neoptera</taxon>
        <taxon>Endopterygota</taxon>
        <taxon>Diptera</taxon>
        <taxon>Nematocera</taxon>
        <taxon>Culicoidea</taxon>
        <taxon>Culicidae</taxon>
        <taxon>Anophelinae</taxon>
        <taxon>Anopheles</taxon>
    </lineage>
</organism>
<protein>
    <submittedName>
        <fullName evidence="2">Uncharacterized protein</fullName>
    </submittedName>
</protein>
<keyword evidence="1" id="KW-0472">Membrane</keyword>